<dbReference type="PANTHER" id="PTHR43968">
    <property type="match status" value="1"/>
</dbReference>
<dbReference type="InterPro" id="IPR040079">
    <property type="entry name" value="Glutathione_S-Trfase"/>
</dbReference>
<dbReference type="GO" id="GO:0004364">
    <property type="term" value="F:glutathione transferase activity"/>
    <property type="evidence" value="ECO:0007669"/>
    <property type="project" value="UniProtKB-EC"/>
</dbReference>
<dbReference type="GO" id="GO:0050610">
    <property type="term" value="F:methylarsonate reductase activity"/>
    <property type="evidence" value="ECO:0007669"/>
    <property type="project" value="UniProtKB-EC"/>
</dbReference>
<dbReference type="Gene3D" id="3.40.30.10">
    <property type="entry name" value="Glutaredoxin"/>
    <property type="match status" value="1"/>
</dbReference>
<evidence type="ECO:0000259" key="11">
    <source>
        <dbReference type="PROSITE" id="PS50404"/>
    </source>
</evidence>
<dbReference type="SFLD" id="SFLDG00358">
    <property type="entry name" value="Main_(cytGST)"/>
    <property type="match status" value="1"/>
</dbReference>
<proteinExistence type="predicted"/>
<sequence>MKLIEAPTLTLVSHPLCPYVQRAAIVLTERGVGFEKRYVDLANRPAWFETLSPLGKVPLLMIARDGREDAVIFESAVICEYLDETQPGRTLLPQDALERAQHRGWIEFGSSILAEIWKLEIATDASAYHAQRKALAERFATVERVLNAGPWFAGREFGMVDAVFAPIFRYFDVFDELADLQVFTDTPKVIAWRRALAARPSVIGAAPADYAQRLRAFLHERDAYLLRADAKRPR</sequence>
<accession>A0AA37MHT7</accession>
<dbReference type="InterPro" id="IPR010987">
    <property type="entry name" value="Glutathione-S-Trfase_C-like"/>
</dbReference>
<evidence type="ECO:0000256" key="4">
    <source>
        <dbReference type="ARBA" id="ARBA00022679"/>
    </source>
</evidence>
<dbReference type="SUPFAM" id="SSF52833">
    <property type="entry name" value="Thioredoxin-like"/>
    <property type="match status" value="1"/>
</dbReference>
<dbReference type="RefSeq" id="WP_238214106.1">
    <property type="nucleotide sequence ID" value="NZ_BPUS01000010.1"/>
</dbReference>
<dbReference type="EMBL" id="BPUS01000010">
    <property type="protein sequence ID" value="GJH27420.1"/>
    <property type="molecule type" value="Genomic_DNA"/>
</dbReference>
<dbReference type="Proteomes" id="UP001055111">
    <property type="component" value="Unassembled WGS sequence"/>
</dbReference>
<gene>
    <name evidence="13" type="ORF">CBA19CS42_22910</name>
</gene>
<feature type="domain" description="GST N-terminal" evidence="11">
    <location>
        <begin position="7"/>
        <end position="90"/>
    </location>
</feature>
<protein>
    <recommendedName>
        <fullName evidence="6">Glutathione-dependent dehydroascorbate reductase</fullName>
        <ecNumber evidence="3">1.20.4.2</ecNumber>
        <ecNumber evidence="1">1.8.5.1</ecNumber>
        <ecNumber evidence="2">2.5.1.18</ecNumber>
    </recommendedName>
    <alternativeName>
        <fullName evidence="7">Monomethylarsonic acid reductase</fullName>
    </alternativeName>
</protein>
<dbReference type="PANTHER" id="PTHR43968:SF6">
    <property type="entry name" value="GLUTATHIONE S-TRANSFERASE OMEGA"/>
    <property type="match status" value="1"/>
</dbReference>
<evidence type="ECO:0000256" key="6">
    <source>
        <dbReference type="ARBA" id="ARBA00032186"/>
    </source>
</evidence>
<dbReference type="PRINTS" id="PR01625">
    <property type="entry name" value="GSTRNSFRASEO"/>
</dbReference>
<evidence type="ECO:0000256" key="1">
    <source>
        <dbReference type="ARBA" id="ARBA00012436"/>
    </source>
</evidence>
<comment type="catalytic activity">
    <reaction evidence="8">
        <text>RX + glutathione = an S-substituted glutathione + a halide anion + H(+)</text>
        <dbReference type="Rhea" id="RHEA:16437"/>
        <dbReference type="ChEBI" id="CHEBI:15378"/>
        <dbReference type="ChEBI" id="CHEBI:16042"/>
        <dbReference type="ChEBI" id="CHEBI:17792"/>
        <dbReference type="ChEBI" id="CHEBI:57925"/>
        <dbReference type="ChEBI" id="CHEBI:90779"/>
        <dbReference type="EC" id="2.5.1.18"/>
    </reaction>
</comment>
<dbReference type="InterPro" id="IPR004046">
    <property type="entry name" value="GST_C"/>
</dbReference>
<reference evidence="13" key="1">
    <citation type="submission" date="2022-09" db="EMBL/GenBank/DDBJ databases">
        <title>Isolation and characterization of 3-chlorobenzoate degrading bacteria from soils in Shizuoka.</title>
        <authorList>
            <person name="Ifat A."/>
            <person name="Ogawa N."/>
            <person name="Kimbara K."/>
            <person name="Moriuchi R."/>
            <person name="Dohra H."/>
            <person name="Shintani M."/>
        </authorList>
    </citation>
    <scope>NUCLEOTIDE SEQUENCE</scope>
    <source>
        <strain evidence="13">19CS4-2</strain>
    </source>
</reference>
<dbReference type="GO" id="GO:0005737">
    <property type="term" value="C:cytoplasm"/>
    <property type="evidence" value="ECO:0007669"/>
    <property type="project" value="InterPro"/>
</dbReference>
<dbReference type="EC" id="2.5.1.18" evidence="2"/>
<organism evidence="13 14">
    <name type="scientific">Caballeronia novacaledonica</name>
    <dbReference type="NCBI Taxonomy" id="1544861"/>
    <lineage>
        <taxon>Bacteria</taxon>
        <taxon>Pseudomonadati</taxon>
        <taxon>Pseudomonadota</taxon>
        <taxon>Betaproteobacteria</taxon>
        <taxon>Burkholderiales</taxon>
        <taxon>Burkholderiaceae</taxon>
        <taxon>Caballeronia</taxon>
    </lineage>
</organism>
<keyword evidence="5" id="KW-0560">Oxidoreductase</keyword>
<dbReference type="PROSITE" id="PS50405">
    <property type="entry name" value="GST_CTER"/>
    <property type="match status" value="1"/>
</dbReference>
<dbReference type="SUPFAM" id="SSF47616">
    <property type="entry name" value="GST C-terminal domain-like"/>
    <property type="match status" value="1"/>
</dbReference>
<dbReference type="PROSITE" id="PS50404">
    <property type="entry name" value="GST_NTER"/>
    <property type="match status" value="1"/>
</dbReference>
<evidence type="ECO:0000313" key="14">
    <source>
        <dbReference type="Proteomes" id="UP001055111"/>
    </source>
</evidence>
<evidence type="ECO:0000256" key="9">
    <source>
        <dbReference type="ARBA" id="ARBA00048353"/>
    </source>
</evidence>
<dbReference type="Pfam" id="PF13409">
    <property type="entry name" value="GST_N_2"/>
    <property type="match status" value="1"/>
</dbReference>
<dbReference type="AlphaFoldDB" id="A0AA37MHT7"/>
<dbReference type="InterPro" id="IPR036282">
    <property type="entry name" value="Glutathione-S-Trfase_C_sf"/>
</dbReference>
<evidence type="ECO:0000313" key="13">
    <source>
        <dbReference type="EMBL" id="GJH27420.1"/>
    </source>
</evidence>
<dbReference type="EC" id="1.20.4.2" evidence="3"/>
<evidence type="ECO:0000256" key="10">
    <source>
        <dbReference type="ARBA" id="ARBA00049544"/>
    </source>
</evidence>
<dbReference type="Gene3D" id="1.20.1050.10">
    <property type="match status" value="1"/>
</dbReference>
<dbReference type="EC" id="1.8.5.1" evidence="1"/>
<name>A0AA37MHT7_9BURK</name>
<evidence type="ECO:0000256" key="7">
    <source>
        <dbReference type="ARBA" id="ARBA00032681"/>
    </source>
</evidence>
<dbReference type="InterPro" id="IPR005442">
    <property type="entry name" value="GST_omega"/>
</dbReference>
<dbReference type="InterPro" id="IPR045073">
    <property type="entry name" value="Omega/Tau-like"/>
</dbReference>
<dbReference type="InterPro" id="IPR036249">
    <property type="entry name" value="Thioredoxin-like_sf"/>
</dbReference>
<comment type="caution">
    <text evidence="13">The sequence shown here is derived from an EMBL/GenBank/DDBJ whole genome shotgun (WGS) entry which is preliminary data.</text>
</comment>
<keyword evidence="4" id="KW-0808">Transferase</keyword>
<dbReference type="InterPro" id="IPR050983">
    <property type="entry name" value="GST_Omega/HSP26"/>
</dbReference>
<dbReference type="SFLD" id="SFLDG01152">
    <property type="entry name" value="Main.3:_Omega-_and_Tau-like"/>
    <property type="match status" value="1"/>
</dbReference>
<dbReference type="GO" id="GO:0045174">
    <property type="term" value="F:glutathione dehydrogenase (ascorbate) activity"/>
    <property type="evidence" value="ECO:0007669"/>
    <property type="project" value="UniProtKB-EC"/>
</dbReference>
<dbReference type="InterPro" id="IPR004045">
    <property type="entry name" value="Glutathione_S-Trfase_N"/>
</dbReference>
<comment type="catalytic activity">
    <reaction evidence="10">
        <text>L-dehydroascorbate + 2 glutathione = glutathione disulfide + L-ascorbate</text>
        <dbReference type="Rhea" id="RHEA:24424"/>
        <dbReference type="ChEBI" id="CHEBI:38290"/>
        <dbReference type="ChEBI" id="CHEBI:57925"/>
        <dbReference type="ChEBI" id="CHEBI:58297"/>
        <dbReference type="ChEBI" id="CHEBI:58539"/>
        <dbReference type="EC" id="1.8.5.1"/>
    </reaction>
</comment>
<evidence type="ECO:0000256" key="3">
    <source>
        <dbReference type="ARBA" id="ARBA00013060"/>
    </source>
</evidence>
<dbReference type="Pfam" id="PF00043">
    <property type="entry name" value="GST_C"/>
    <property type="match status" value="1"/>
</dbReference>
<evidence type="ECO:0000259" key="12">
    <source>
        <dbReference type="PROSITE" id="PS50405"/>
    </source>
</evidence>
<evidence type="ECO:0000256" key="8">
    <source>
        <dbReference type="ARBA" id="ARBA00047960"/>
    </source>
</evidence>
<evidence type="ECO:0000256" key="5">
    <source>
        <dbReference type="ARBA" id="ARBA00023002"/>
    </source>
</evidence>
<evidence type="ECO:0000256" key="2">
    <source>
        <dbReference type="ARBA" id="ARBA00012452"/>
    </source>
</evidence>
<comment type="catalytic activity">
    <reaction evidence="9">
        <text>methylarsonate + 2 glutathione + H(+) = methylarsonous acid + glutathione disulfide + H2O</text>
        <dbReference type="Rhea" id="RHEA:15969"/>
        <dbReference type="ChEBI" id="CHEBI:15377"/>
        <dbReference type="ChEBI" id="CHEBI:15378"/>
        <dbReference type="ChEBI" id="CHEBI:17826"/>
        <dbReference type="ChEBI" id="CHEBI:33409"/>
        <dbReference type="ChEBI" id="CHEBI:57925"/>
        <dbReference type="ChEBI" id="CHEBI:58297"/>
        <dbReference type="EC" id="1.20.4.2"/>
    </reaction>
</comment>
<dbReference type="SFLD" id="SFLDS00019">
    <property type="entry name" value="Glutathione_Transferase_(cytos"/>
    <property type="match status" value="1"/>
</dbReference>
<feature type="domain" description="GST C-terminal" evidence="12">
    <location>
        <begin position="95"/>
        <end position="217"/>
    </location>
</feature>